<evidence type="ECO:0000313" key="3">
    <source>
        <dbReference type="Proteomes" id="UP001589707"/>
    </source>
</evidence>
<gene>
    <name evidence="2" type="ORF">ACFFN1_12130</name>
</gene>
<dbReference type="RefSeq" id="WP_376841040.1">
    <property type="nucleotide sequence ID" value="NZ_JBHMAU010000071.1"/>
</dbReference>
<keyword evidence="3" id="KW-1185">Reference proteome</keyword>
<dbReference type="PROSITE" id="PS51257">
    <property type="entry name" value="PROKAR_LIPOPROTEIN"/>
    <property type="match status" value="1"/>
</dbReference>
<dbReference type="Proteomes" id="UP001589707">
    <property type="component" value="Unassembled WGS sequence"/>
</dbReference>
<evidence type="ECO:0000313" key="2">
    <source>
        <dbReference type="EMBL" id="MFB9777139.1"/>
    </source>
</evidence>
<organism evidence="2 3">
    <name type="scientific">Brevibacterium otitidis</name>
    <dbReference type="NCBI Taxonomy" id="53364"/>
    <lineage>
        <taxon>Bacteria</taxon>
        <taxon>Bacillati</taxon>
        <taxon>Actinomycetota</taxon>
        <taxon>Actinomycetes</taxon>
        <taxon>Micrococcales</taxon>
        <taxon>Brevibacteriaceae</taxon>
        <taxon>Brevibacterium</taxon>
    </lineage>
</organism>
<proteinExistence type="predicted"/>
<accession>A0ABV5X5D4</accession>
<reference evidence="2 3" key="1">
    <citation type="submission" date="2024-09" db="EMBL/GenBank/DDBJ databases">
        <authorList>
            <person name="Sun Q."/>
            <person name="Mori K."/>
        </authorList>
    </citation>
    <scope>NUCLEOTIDE SEQUENCE [LARGE SCALE GENOMIC DNA]</scope>
    <source>
        <strain evidence="2 3">JCM 11683</strain>
    </source>
</reference>
<evidence type="ECO:0000256" key="1">
    <source>
        <dbReference type="SAM" id="MobiDB-lite"/>
    </source>
</evidence>
<name>A0ABV5X5D4_9MICO</name>
<evidence type="ECO:0008006" key="4">
    <source>
        <dbReference type="Google" id="ProtNLM"/>
    </source>
</evidence>
<sequence length="326" mass="33754">MACERGTGITRRTVIGGAAALLVTLAGCGLRLDRDPEVPELSTADEVRNTVARILARTEAEGADAEVVDALAAAVGPEWAPPTELVTPTPTSGPDAYSGPDGLFAAAEAIVTQFDDLDSMHAVLADVAVGAVLHLQQSGDDRVDELLQTMSEVPADRPEADPSAGPGEDSEAPAEEDGEADPQQQALTTFAVACYQASYSYERAAALVGDDDPTRTVLTTRITELDVAADLANERLADRGFAAAENRPAWQVDPDPAEAGAQTAGAAYEDALVEALGPLFDPAVRAPRLGLASLWQTAATRAALGQPQALRFDIAASPSASPLMEG</sequence>
<comment type="caution">
    <text evidence="2">The sequence shown here is derived from an EMBL/GenBank/DDBJ whole genome shotgun (WGS) entry which is preliminary data.</text>
</comment>
<protein>
    <recommendedName>
        <fullName evidence="4">DUF4439 domain-containing protein</fullName>
    </recommendedName>
</protein>
<feature type="compositionally biased region" description="Acidic residues" evidence="1">
    <location>
        <begin position="168"/>
        <end position="180"/>
    </location>
</feature>
<feature type="region of interest" description="Disordered" evidence="1">
    <location>
        <begin position="152"/>
        <end position="182"/>
    </location>
</feature>
<dbReference type="EMBL" id="JBHMAU010000071">
    <property type="protein sequence ID" value="MFB9777139.1"/>
    <property type="molecule type" value="Genomic_DNA"/>
</dbReference>